<proteinExistence type="inferred from homology"/>
<dbReference type="InterPro" id="IPR025659">
    <property type="entry name" value="Tubby-like_C"/>
</dbReference>
<dbReference type="PANTHER" id="PTHR31087">
    <property type="match status" value="1"/>
</dbReference>
<dbReference type="Pfam" id="PF04525">
    <property type="entry name" value="LOR"/>
    <property type="match status" value="1"/>
</dbReference>
<dbReference type="InterPro" id="IPR007612">
    <property type="entry name" value="LOR"/>
</dbReference>
<name>A0AAU9RZ88_THLAR</name>
<gene>
    <name evidence="2" type="ORF">TAV2_LOCUS8896</name>
</gene>
<evidence type="ECO:0008006" key="4">
    <source>
        <dbReference type="Google" id="ProtNLM"/>
    </source>
</evidence>
<organism evidence="2 3">
    <name type="scientific">Thlaspi arvense</name>
    <name type="common">Field penny-cress</name>
    <dbReference type="NCBI Taxonomy" id="13288"/>
    <lineage>
        <taxon>Eukaryota</taxon>
        <taxon>Viridiplantae</taxon>
        <taxon>Streptophyta</taxon>
        <taxon>Embryophyta</taxon>
        <taxon>Tracheophyta</taxon>
        <taxon>Spermatophyta</taxon>
        <taxon>Magnoliopsida</taxon>
        <taxon>eudicotyledons</taxon>
        <taxon>Gunneridae</taxon>
        <taxon>Pentapetalae</taxon>
        <taxon>rosids</taxon>
        <taxon>malvids</taxon>
        <taxon>Brassicales</taxon>
        <taxon>Brassicaceae</taxon>
        <taxon>Thlaspideae</taxon>
        <taxon>Thlaspi</taxon>
    </lineage>
</organism>
<keyword evidence="3" id="KW-1185">Reference proteome</keyword>
<protein>
    <recommendedName>
        <fullName evidence="4">Protein LURP-one-related 15</fullName>
    </recommendedName>
</protein>
<dbReference type="SUPFAM" id="SSF54518">
    <property type="entry name" value="Tubby C-terminal domain-like"/>
    <property type="match status" value="1"/>
</dbReference>
<sequence>MEQPYVYAYPQSGTGPSAPPLQGSDVADEPLKGSDVARAIVDQRFCAPYPVDITIVRKMMKLKAGNFVITDVNGDMLFKVKDPVFGLHDKRILLDGSASPVLNMREKIVSLHQRWRVFRGVSKEQKDLLYTVKRSSMIQFETKLDVFLSHNKEEERCDFRVKGTWSQSSCVIYVGESDTIVAEMNKNDTLQSVLFGKDNISVTVYPNVDYAFIASLIVILYDVNRDTAAAFSAASTGASAAVTLMI</sequence>
<dbReference type="AlphaFoldDB" id="A0AAU9RZ88"/>
<dbReference type="Gene3D" id="2.40.160.200">
    <property type="entry name" value="LURP1-related"/>
    <property type="match status" value="1"/>
</dbReference>
<evidence type="ECO:0000256" key="1">
    <source>
        <dbReference type="ARBA" id="ARBA00005437"/>
    </source>
</evidence>
<comment type="similarity">
    <text evidence="1">Belongs to the LOR family.</text>
</comment>
<evidence type="ECO:0000313" key="3">
    <source>
        <dbReference type="Proteomes" id="UP000836841"/>
    </source>
</evidence>
<dbReference type="InterPro" id="IPR038595">
    <property type="entry name" value="LOR_sf"/>
</dbReference>
<accession>A0AAU9RZ88</accession>
<dbReference type="Proteomes" id="UP000836841">
    <property type="component" value="Chromosome 3"/>
</dbReference>
<dbReference type="PANTHER" id="PTHR31087:SF160">
    <property type="entry name" value="PROTEIN LURP-ONE-RELATED 1-RELATED"/>
    <property type="match status" value="1"/>
</dbReference>
<reference evidence="2 3" key="1">
    <citation type="submission" date="2022-03" db="EMBL/GenBank/DDBJ databases">
        <authorList>
            <person name="Nunn A."/>
            <person name="Chopra R."/>
            <person name="Nunn A."/>
            <person name="Contreras Garrido A."/>
        </authorList>
    </citation>
    <scope>NUCLEOTIDE SEQUENCE [LARGE SCALE GENOMIC DNA]</scope>
</reference>
<dbReference type="EMBL" id="OU466859">
    <property type="protein sequence ID" value="CAH2053827.1"/>
    <property type="molecule type" value="Genomic_DNA"/>
</dbReference>
<evidence type="ECO:0000313" key="2">
    <source>
        <dbReference type="EMBL" id="CAH2053827.1"/>
    </source>
</evidence>